<dbReference type="GO" id="GO:0051082">
    <property type="term" value="F:unfolded protein binding"/>
    <property type="evidence" value="ECO:0007669"/>
    <property type="project" value="InterPro"/>
</dbReference>
<dbReference type="Pfam" id="PF01556">
    <property type="entry name" value="DnaJ_C"/>
    <property type="match status" value="1"/>
</dbReference>
<keyword evidence="4" id="KW-1185">Reference proteome</keyword>
<dbReference type="Gene3D" id="2.60.260.20">
    <property type="entry name" value="Urease metallochaperone UreE, N-terminal domain"/>
    <property type="match status" value="2"/>
</dbReference>
<dbReference type="FunFam" id="2.60.260.20:FF:000013">
    <property type="entry name" value="DnaJ subfamily B member 11"/>
    <property type="match status" value="1"/>
</dbReference>
<name>A0A5C5YSW4_9BACT</name>
<feature type="region of interest" description="Disordered" evidence="1">
    <location>
        <begin position="72"/>
        <end position="96"/>
    </location>
</feature>
<protein>
    <submittedName>
        <fullName evidence="3">Chaperone protein DnaJ</fullName>
    </submittedName>
</protein>
<feature type="compositionally biased region" description="Gly residues" evidence="1">
    <location>
        <begin position="75"/>
        <end position="96"/>
    </location>
</feature>
<dbReference type="InterPro" id="IPR008971">
    <property type="entry name" value="HSP40/DnaJ_pept-bd"/>
</dbReference>
<evidence type="ECO:0000256" key="1">
    <source>
        <dbReference type="SAM" id="MobiDB-lite"/>
    </source>
</evidence>
<dbReference type="Gene3D" id="1.10.287.110">
    <property type="entry name" value="DnaJ domain"/>
    <property type="match status" value="1"/>
</dbReference>
<feature type="domain" description="J" evidence="2">
    <location>
        <begin position="4"/>
        <end position="69"/>
    </location>
</feature>
<dbReference type="EMBL" id="SJPO01000002">
    <property type="protein sequence ID" value="TWT78094.1"/>
    <property type="molecule type" value="Genomic_DNA"/>
</dbReference>
<dbReference type="InterPro" id="IPR036869">
    <property type="entry name" value="J_dom_sf"/>
</dbReference>
<proteinExistence type="predicted"/>
<dbReference type="PROSITE" id="PS00636">
    <property type="entry name" value="DNAJ_1"/>
    <property type="match status" value="1"/>
</dbReference>
<dbReference type="InterPro" id="IPR002939">
    <property type="entry name" value="DnaJ_C"/>
</dbReference>
<evidence type="ECO:0000259" key="2">
    <source>
        <dbReference type="PROSITE" id="PS50076"/>
    </source>
</evidence>
<dbReference type="Pfam" id="PF00226">
    <property type="entry name" value="DnaJ"/>
    <property type="match status" value="1"/>
</dbReference>
<evidence type="ECO:0000313" key="3">
    <source>
        <dbReference type="EMBL" id="TWT78094.1"/>
    </source>
</evidence>
<reference evidence="3 4" key="1">
    <citation type="submission" date="2019-02" db="EMBL/GenBank/DDBJ databases">
        <title>Deep-cultivation of Planctomycetes and their phenomic and genomic characterization uncovers novel biology.</title>
        <authorList>
            <person name="Wiegand S."/>
            <person name="Jogler M."/>
            <person name="Boedeker C."/>
            <person name="Pinto D."/>
            <person name="Vollmers J."/>
            <person name="Rivas-Marin E."/>
            <person name="Kohn T."/>
            <person name="Peeters S.H."/>
            <person name="Heuer A."/>
            <person name="Rast P."/>
            <person name="Oberbeckmann S."/>
            <person name="Bunk B."/>
            <person name="Jeske O."/>
            <person name="Meyerdierks A."/>
            <person name="Storesund J.E."/>
            <person name="Kallscheuer N."/>
            <person name="Luecker S."/>
            <person name="Lage O.M."/>
            <person name="Pohl T."/>
            <person name="Merkel B.J."/>
            <person name="Hornburger P."/>
            <person name="Mueller R.-W."/>
            <person name="Bruemmer F."/>
            <person name="Labrenz M."/>
            <person name="Spormann A.M."/>
            <person name="Op Den Camp H."/>
            <person name="Overmann J."/>
            <person name="Amann R."/>
            <person name="Jetten M.S.M."/>
            <person name="Mascher T."/>
            <person name="Medema M.H."/>
            <person name="Devos D.P."/>
            <person name="Kaster A.-K."/>
            <person name="Ovreas L."/>
            <person name="Rohde M."/>
            <person name="Galperin M.Y."/>
            <person name="Jogler C."/>
        </authorList>
    </citation>
    <scope>NUCLEOTIDE SEQUENCE [LARGE SCALE GENOMIC DNA]</scope>
    <source>
        <strain evidence="3 4">Pla123a</strain>
    </source>
</reference>
<evidence type="ECO:0000313" key="4">
    <source>
        <dbReference type="Proteomes" id="UP000318478"/>
    </source>
</evidence>
<dbReference type="SUPFAM" id="SSF46565">
    <property type="entry name" value="Chaperone J-domain"/>
    <property type="match status" value="1"/>
</dbReference>
<dbReference type="GO" id="GO:0042026">
    <property type="term" value="P:protein refolding"/>
    <property type="evidence" value="ECO:0007669"/>
    <property type="project" value="TreeGrafter"/>
</dbReference>
<organism evidence="3 4">
    <name type="scientific">Posidoniimonas polymericola</name>
    <dbReference type="NCBI Taxonomy" id="2528002"/>
    <lineage>
        <taxon>Bacteria</taxon>
        <taxon>Pseudomonadati</taxon>
        <taxon>Planctomycetota</taxon>
        <taxon>Planctomycetia</taxon>
        <taxon>Pirellulales</taxon>
        <taxon>Lacipirellulaceae</taxon>
        <taxon>Posidoniimonas</taxon>
    </lineage>
</organism>
<dbReference type="InterPro" id="IPR018253">
    <property type="entry name" value="DnaJ_domain_CS"/>
</dbReference>
<dbReference type="RefSeq" id="WP_146584334.1">
    <property type="nucleotide sequence ID" value="NZ_SJPO01000002.1"/>
</dbReference>
<gene>
    <name evidence="3" type="primary">dnaJ_2</name>
    <name evidence="3" type="ORF">Pla123a_08830</name>
</gene>
<dbReference type="InterPro" id="IPR001623">
    <property type="entry name" value="DnaJ_domain"/>
</dbReference>
<dbReference type="CDD" id="cd06257">
    <property type="entry name" value="DnaJ"/>
    <property type="match status" value="1"/>
</dbReference>
<dbReference type="Proteomes" id="UP000318478">
    <property type="component" value="Unassembled WGS sequence"/>
</dbReference>
<dbReference type="AlphaFoldDB" id="A0A5C5YSW4"/>
<accession>A0A5C5YSW4</accession>
<dbReference type="PANTHER" id="PTHR43096">
    <property type="entry name" value="DNAJ HOMOLOG 1, MITOCHONDRIAL-RELATED"/>
    <property type="match status" value="1"/>
</dbReference>
<sequence length="322" mass="33782">MAKDYYETLGVKRSASADELSKAYRDLARKYHPDLNPKDASAKEKFQEVQQAFDVLSDPKKREQYDRFGPNFASMGGGPQGWSGGGPRTWSGGGPGGPGNVEVDLNDIFGGAGGGGFSDLFKHFGGAGAAGGPRGGRTGPRKGADLEHELTVPFSSAVKGGEASLSVRRANGKTESISVKIPAGIEDGKKIRLRGQGEPGPGGGTDGDILLTIHVAPHPEFTRHGSRLDVVAPITLAEAVEGAKIDVPTPHGAVTVSVPAGASSGKKLRLKGQGVRPADKPAGDLYVELQVVLPEGLTDDEKRQIAEIAERHPQNVRSSLRW</sequence>
<dbReference type="SMART" id="SM00271">
    <property type="entry name" value="DnaJ"/>
    <property type="match status" value="1"/>
</dbReference>
<dbReference type="PRINTS" id="PR00625">
    <property type="entry name" value="JDOMAIN"/>
</dbReference>
<dbReference type="GO" id="GO:0005737">
    <property type="term" value="C:cytoplasm"/>
    <property type="evidence" value="ECO:0007669"/>
    <property type="project" value="TreeGrafter"/>
</dbReference>
<dbReference type="PANTHER" id="PTHR43096:SF10">
    <property type="entry name" value="CHAPERONE PROTEIN DNAJ A6, CHLOROPLASTIC"/>
    <property type="match status" value="1"/>
</dbReference>
<comment type="caution">
    <text evidence="3">The sequence shown here is derived from an EMBL/GenBank/DDBJ whole genome shotgun (WGS) entry which is preliminary data.</text>
</comment>
<dbReference type="PROSITE" id="PS50076">
    <property type="entry name" value="DNAJ_2"/>
    <property type="match status" value="1"/>
</dbReference>
<dbReference type="SUPFAM" id="SSF49493">
    <property type="entry name" value="HSP40/DnaJ peptide-binding domain"/>
    <property type="match status" value="2"/>
</dbReference>
<dbReference type="OrthoDB" id="9779889at2"/>
<dbReference type="CDD" id="cd10747">
    <property type="entry name" value="DnaJ_C"/>
    <property type="match status" value="1"/>
</dbReference>